<evidence type="ECO:0000313" key="3">
    <source>
        <dbReference type="Proteomes" id="UP001057520"/>
    </source>
</evidence>
<keyword evidence="1" id="KW-0732">Signal</keyword>
<keyword evidence="3" id="KW-1185">Reference proteome</keyword>
<reference evidence="2 3" key="1">
    <citation type="submission" date="2022-04" db="EMBL/GenBank/DDBJ databases">
        <title>Genome sequence of soybean root-associated Caulobacter segnis RL271.</title>
        <authorList>
            <person name="Longley R."/>
            <person name="Bonito G."/>
            <person name="Trigodet F."/>
            <person name="Crosson S."/>
            <person name="Fiebig A."/>
        </authorList>
    </citation>
    <scope>NUCLEOTIDE SEQUENCE [LARGE SCALE GENOMIC DNA]</scope>
    <source>
        <strain evidence="2 3">RL271</strain>
    </source>
</reference>
<dbReference type="EMBL" id="CP096040">
    <property type="protein sequence ID" value="USQ97159.1"/>
    <property type="molecule type" value="Genomic_DNA"/>
</dbReference>
<name>A0ABY4ZWY7_9CAUL</name>
<feature type="signal peptide" evidence="1">
    <location>
        <begin position="1"/>
        <end position="20"/>
    </location>
</feature>
<accession>A0ABY4ZWY7</accession>
<gene>
    <name evidence="2" type="ORF">MZV50_06295</name>
</gene>
<sequence>MRKLIVAAVLAAGLPLLAEAAELEGAGRFCGYAPIIDLLPGEKVTTLEGGFHSGTFLWEGPFGSLDVRGIGWASRPKGRMVEAQNGTKPARFAQRRKGDRYEVAIWNGGHGAAYFSSDKPLNAHQLKAISRVRLFEEGQDPSGCALRTRFSWE</sequence>
<organism evidence="2 3">
    <name type="scientific">Caulobacter segnis</name>
    <dbReference type="NCBI Taxonomy" id="88688"/>
    <lineage>
        <taxon>Bacteria</taxon>
        <taxon>Pseudomonadati</taxon>
        <taxon>Pseudomonadota</taxon>
        <taxon>Alphaproteobacteria</taxon>
        <taxon>Caulobacterales</taxon>
        <taxon>Caulobacteraceae</taxon>
        <taxon>Caulobacter</taxon>
    </lineage>
</organism>
<evidence type="ECO:0000256" key="1">
    <source>
        <dbReference type="SAM" id="SignalP"/>
    </source>
</evidence>
<protein>
    <submittedName>
        <fullName evidence="2">Uncharacterized protein</fullName>
    </submittedName>
</protein>
<feature type="chain" id="PRO_5047115315" evidence="1">
    <location>
        <begin position="21"/>
        <end position="153"/>
    </location>
</feature>
<proteinExistence type="predicted"/>
<dbReference type="Proteomes" id="UP001057520">
    <property type="component" value="Chromosome"/>
</dbReference>
<evidence type="ECO:0000313" key="2">
    <source>
        <dbReference type="EMBL" id="USQ97159.1"/>
    </source>
</evidence>